<dbReference type="STRING" id="1416779.SAMN05444409_3828"/>
<dbReference type="InterPro" id="IPR014710">
    <property type="entry name" value="RmlC-like_jellyroll"/>
</dbReference>
<keyword evidence="3" id="KW-0413">Isomerase</keyword>
<dbReference type="GO" id="GO:0046872">
    <property type="term" value="F:metal ion binding"/>
    <property type="evidence" value="ECO:0007669"/>
    <property type="project" value="UniProtKB-KW"/>
</dbReference>
<gene>
    <name evidence="3" type="ORF">SAMN05444409_3828</name>
</gene>
<dbReference type="PANTHER" id="PTHR35848:SF9">
    <property type="entry name" value="SLL1358 PROTEIN"/>
    <property type="match status" value="1"/>
</dbReference>
<sequence>MIKSKQNTEHYNWGGSCDSWVLLNSESLSIKQETMPPNSQEQLHFHKNAQQFFFILKGKATFIVDEEVFEVIENSGFHITPSKKHLIKNQSDFDLEFLVISNPSTNNDRFAVEK</sequence>
<dbReference type="SUPFAM" id="SSF51182">
    <property type="entry name" value="RmlC-like cupins"/>
    <property type="match status" value="1"/>
</dbReference>
<dbReference type="Proteomes" id="UP000185207">
    <property type="component" value="Unassembled WGS sequence"/>
</dbReference>
<dbReference type="OrthoDB" id="9806121at2"/>
<dbReference type="GO" id="GO:0016853">
    <property type="term" value="F:isomerase activity"/>
    <property type="evidence" value="ECO:0007669"/>
    <property type="project" value="UniProtKB-KW"/>
</dbReference>
<evidence type="ECO:0000259" key="2">
    <source>
        <dbReference type="Pfam" id="PF07883"/>
    </source>
</evidence>
<proteinExistence type="predicted"/>
<dbReference type="RefSeq" id="WP_074237046.1">
    <property type="nucleotide sequence ID" value="NZ_FSRK01000003.1"/>
</dbReference>
<evidence type="ECO:0000313" key="3">
    <source>
        <dbReference type="EMBL" id="SIO47729.1"/>
    </source>
</evidence>
<protein>
    <submittedName>
        <fullName evidence="3">Mannose-6-phosphate isomerase, cupin superfamily</fullName>
    </submittedName>
</protein>
<dbReference type="Pfam" id="PF07883">
    <property type="entry name" value="Cupin_2"/>
    <property type="match status" value="1"/>
</dbReference>
<feature type="domain" description="Cupin type-2" evidence="2">
    <location>
        <begin position="33"/>
        <end position="100"/>
    </location>
</feature>
<reference evidence="4" key="1">
    <citation type="submission" date="2016-11" db="EMBL/GenBank/DDBJ databases">
        <authorList>
            <person name="Varghese N."/>
            <person name="Submissions S."/>
        </authorList>
    </citation>
    <scope>NUCLEOTIDE SEQUENCE [LARGE SCALE GENOMIC DNA]</scope>
    <source>
        <strain evidence="4">DSM 27623</strain>
    </source>
</reference>
<dbReference type="AlphaFoldDB" id="A0A1N6JU40"/>
<dbReference type="InterPro" id="IPR013096">
    <property type="entry name" value="Cupin_2"/>
</dbReference>
<dbReference type="InterPro" id="IPR011051">
    <property type="entry name" value="RmlC_Cupin_sf"/>
</dbReference>
<dbReference type="PANTHER" id="PTHR35848">
    <property type="entry name" value="OXALATE-BINDING PROTEIN"/>
    <property type="match status" value="1"/>
</dbReference>
<evidence type="ECO:0000313" key="4">
    <source>
        <dbReference type="Proteomes" id="UP000185207"/>
    </source>
</evidence>
<dbReference type="InterPro" id="IPR051610">
    <property type="entry name" value="GPI/OXD"/>
</dbReference>
<name>A0A1N6JU40_9FLAO</name>
<dbReference type="EMBL" id="FSRK01000003">
    <property type="protein sequence ID" value="SIO47729.1"/>
    <property type="molecule type" value="Genomic_DNA"/>
</dbReference>
<evidence type="ECO:0000256" key="1">
    <source>
        <dbReference type="ARBA" id="ARBA00022723"/>
    </source>
</evidence>
<accession>A0A1N6JU40</accession>
<organism evidence="3 4">
    <name type="scientific">Epilithonimonas zeae</name>
    <dbReference type="NCBI Taxonomy" id="1416779"/>
    <lineage>
        <taxon>Bacteria</taxon>
        <taxon>Pseudomonadati</taxon>
        <taxon>Bacteroidota</taxon>
        <taxon>Flavobacteriia</taxon>
        <taxon>Flavobacteriales</taxon>
        <taxon>Weeksellaceae</taxon>
        <taxon>Chryseobacterium group</taxon>
        <taxon>Epilithonimonas</taxon>
    </lineage>
</organism>
<dbReference type="Gene3D" id="2.60.120.10">
    <property type="entry name" value="Jelly Rolls"/>
    <property type="match status" value="1"/>
</dbReference>
<keyword evidence="4" id="KW-1185">Reference proteome</keyword>
<keyword evidence="1" id="KW-0479">Metal-binding</keyword>